<dbReference type="GeneID" id="70188941"/>
<evidence type="ECO:0000313" key="2">
    <source>
        <dbReference type="Proteomes" id="UP000756346"/>
    </source>
</evidence>
<reference evidence="1" key="1">
    <citation type="journal article" date="2021" name="Nat. Commun.">
        <title>Genetic determinants of endophytism in the Arabidopsis root mycobiome.</title>
        <authorList>
            <person name="Mesny F."/>
            <person name="Miyauchi S."/>
            <person name="Thiergart T."/>
            <person name="Pickel B."/>
            <person name="Atanasova L."/>
            <person name="Karlsson M."/>
            <person name="Huettel B."/>
            <person name="Barry K.W."/>
            <person name="Haridas S."/>
            <person name="Chen C."/>
            <person name="Bauer D."/>
            <person name="Andreopoulos W."/>
            <person name="Pangilinan J."/>
            <person name="LaButti K."/>
            <person name="Riley R."/>
            <person name="Lipzen A."/>
            <person name="Clum A."/>
            <person name="Drula E."/>
            <person name="Henrissat B."/>
            <person name="Kohler A."/>
            <person name="Grigoriev I.V."/>
            <person name="Martin F.M."/>
            <person name="Hacquard S."/>
        </authorList>
    </citation>
    <scope>NUCLEOTIDE SEQUENCE</scope>
    <source>
        <strain evidence="1">MPI-CAGE-CH-0230</strain>
    </source>
</reference>
<dbReference type="AlphaFoldDB" id="A0A9P8XYI7"/>
<gene>
    <name evidence="1" type="ORF">B0I36DRAFT_367027</name>
</gene>
<comment type="caution">
    <text evidence="1">The sequence shown here is derived from an EMBL/GenBank/DDBJ whole genome shotgun (WGS) entry which is preliminary data.</text>
</comment>
<name>A0A9P8XYI7_9PEZI</name>
<protein>
    <submittedName>
        <fullName evidence="1">Uncharacterized protein</fullName>
    </submittedName>
</protein>
<dbReference type="Proteomes" id="UP000756346">
    <property type="component" value="Unassembled WGS sequence"/>
</dbReference>
<dbReference type="RefSeq" id="XP_046008689.1">
    <property type="nucleotide sequence ID" value="XM_046159395.1"/>
</dbReference>
<proteinExistence type="predicted"/>
<accession>A0A9P8XYI7</accession>
<dbReference type="EMBL" id="JAGTJQ010000009">
    <property type="protein sequence ID" value="KAH7025141.1"/>
    <property type="molecule type" value="Genomic_DNA"/>
</dbReference>
<dbReference type="Gene3D" id="3.40.630.30">
    <property type="match status" value="1"/>
</dbReference>
<keyword evidence="2" id="KW-1185">Reference proteome</keyword>
<evidence type="ECO:0000313" key="1">
    <source>
        <dbReference type="EMBL" id="KAH7025141.1"/>
    </source>
</evidence>
<sequence>MRGFAEDLLVKDMSGARPMMDKLESEGWRRGRTLFVVDAETGGSAEGVLRECGYVEAGTIPDYGTSPSGRKMGGIFFYKELRAPEVSGLAMDMNMTADEVRPWEL</sequence>
<dbReference type="OrthoDB" id="41532at2759"/>
<organism evidence="1 2">
    <name type="scientific">Microdochium trichocladiopsis</name>
    <dbReference type="NCBI Taxonomy" id="1682393"/>
    <lineage>
        <taxon>Eukaryota</taxon>
        <taxon>Fungi</taxon>
        <taxon>Dikarya</taxon>
        <taxon>Ascomycota</taxon>
        <taxon>Pezizomycotina</taxon>
        <taxon>Sordariomycetes</taxon>
        <taxon>Xylariomycetidae</taxon>
        <taxon>Xylariales</taxon>
        <taxon>Microdochiaceae</taxon>
        <taxon>Microdochium</taxon>
    </lineage>
</organism>